<feature type="binding site" evidence="11">
    <location>
        <position position="95"/>
    </location>
    <ligand>
        <name>substrate</name>
    </ligand>
</feature>
<keyword evidence="14" id="KW-1185">Reference proteome</keyword>
<dbReference type="FunFam" id="1.10.8.400:FF:000001">
    <property type="entry name" value="Enoyl-[acyl-carrier-protein] reductase [NADH]"/>
    <property type="match status" value="1"/>
</dbReference>
<feature type="active site" description="Proton acceptor" evidence="10">
    <location>
        <position position="145"/>
    </location>
</feature>
<dbReference type="Pfam" id="PF13561">
    <property type="entry name" value="adh_short_C2"/>
    <property type="match status" value="1"/>
</dbReference>
<dbReference type="PANTHER" id="PTHR43159">
    <property type="entry name" value="ENOYL-[ACYL-CARRIER-PROTEIN] REDUCTASE"/>
    <property type="match status" value="1"/>
</dbReference>
<comment type="pathway">
    <text evidence="1">Lipid metabolism; fatty acid biosynthesis.</text>
</comment>
<dbReference type="AlphaFoldDB" id="A0A285NLR5"/>
<dbReference type="GO" id="GO:0004318">
    <property type="term" value="F:enoyl-[acyl-carrier-protein] reductase (NADH) activity"/>
    <property type="evidence" value="ECO:0007669"/>
    <property type="project" value="UniProtKB-EC"/>
</dbReference>
<dbReference type="EMBL" id="OBEI01000008">
    <property type="protein sequence ID" value="SNZ09863.1"/>
    <property type="molecule type" value="Genomic_DNA"/>
</dbReference>
<evidence type="ECO:0000256" key="5">
    <source>
        <dbReference type="ARBA" id="ARBA00023002"/>
    </source>
</evidence>
<proteinExistence type="inferred from homology"/>
<evidence type="ECO:0000256" key="11">
    <source>
        <dbReference type="PIRSR" id="PIRSR000094-2"/>
    </source>
</evidence>
<dbReference type="PIRSF" id="PIRSF000094">
    <property type="entry name" value="Enoyl-ACP_rdct"/>
    <property type="match status" value="1"/>
</dbReference>
<dbReference type="GO" id="GO:0006633">
    <property type="term" value="P:fatty acid biosynthetic process"/>
    <property type="evidence" value="ECO:0007669"/>
    <property type="project" value="UniProtKB-KW"/>
</dbReference>
<feature type="active site" description="Proton acceptor" evidence="10">
    <location>
        <position position="155"/>
    </location>
</feature>
<gene>
    <name evidence="13" type="ORF">SAMN06265182_1638</name>
</gene>
<dbReference type="OrthoDB" id="9803628at2"/>
<evidence type="ECO:0000256" key="1">
    <source>
        <dbReference type="ARBA" id="ARBA00005194"/>
    </source>
</evidence>
<evidence type="ECO:0000256" key="8">
    <source>
        <dbReference type="ARBA" id="ARBA00023160"/>
    </source>
</evidence>
<protein>
    <recommendedName>
        <fullName evidence="9">Enoyl-[acyl-carrier-protein] reductase [NADH]</fullName>
        <ecNumber evidence="9">1.3.1.9</ecNumber>
    </recommendedName>
</protein>
<feature type="binding site" evidence="12">
    <location>
        <begin position="64"/>
        <end position="65"/>
    </location>
    <ligand>
        <name>NAD(+)</name>
        <dbReference type="ChEBI" id="CHEBI:57540"/>
    </ligand>
</feature>
<dbReference type="InterPro" id="IPR002347">
    <property type="entry name" value="SDR_fam"/>
</dbReference>
<dbReference type="SUPFAM" id="SSF51735">
    <property type="entry name" value="NAD(P)-binding Rossmann-fold domains"/>
    <property type="match status" value="1"/>
</dbReference>
<feature type="binding site" evidence="12">
    <location>
        <position position="162"/>
    </location>
    <ligand>
        <name>NAD(+)</name>
        <dbReference type="ChEBI" id="CHEBI:57540"/>
    </ligand>
</feature>
<dbReference type="CDD" id="cd05372">
    <property type="entry name" value="ENR_SDR"/>
    <property type="match status" value="1"/>
</dbReference>
<keyword evidence="7" id="KW-0443">Lipid metabolism</keyword>
<dbReference type="Gene3D" id="1.10.8.400">
    <property type="entry name" value="Enoyl acyl carrier protein reductase"/>
    <property type="match status" value="1"/>
</dbReference>
<evidence type="ECO:0000256" key="9">
    <source>
        <dbReference type="PIRNR" id="PIRNR000094"/>
    </source>
</evidence>
<dbReference type="FunFam" id="3.40.50.720:FF:000054">
    <property type="entry name" value="Enoyl-[acyl-carrier-protein] reductase [NADH]"/>
    <property type="match status" value="1"/>
</dbReference>
<dbReference type="RefSeq" id="WP_097000799.1">
    <property type="nucleotide sequence ID" value="NZ_OBEI01000008.1"/>
</dbReference>
<evidence type="ECO:0000256" key="3">
    <source>
        <dbReference type="ARBA" id="ARBA00022516"/>
    </source>
</evidence>
<dbReference type="PRINTS" id="PR00081">
    <property type="entry name" value="GDHRDH"/>
</dbReference>
<feature type="binding site" evidence="12">
    <location>
        <begin position="192"/>
        <end position="196"/>
    </location>
    <ligand>
        <name>NAD(+)</name>
        <dbReference type="ChEBI" id="CHEBI:57540"/>
    </ligand>
</feature>
<sequence>MGLLEGKKALILGVANNKSIAYGIAKAFHREGATLGFNYLNEKIEKRVRPIAEEFNAEIITKCDVSSDEEIKNLAETVREKWGTLDIIVHSIAYANKEFLKDYYYKVDRKSFLEAMDISVYSFTAIAREFMDMMNEGGNLLTLSYYGAEKVVYNYNVMGVAKAALEASVKYLARDLGELKNIRVNAISAGPIKTLAASGISQFSEIQKIAAERAPLKRTVTIDEVGNAAVFLCSELGSGVTGEILYVDAGYNIIGM</sequence>
<evidence type="ECO:0000256" key="12">
    <source>
        <dbReference type="PIRSR" id="PIRSR000094-3"/>
    </source>
</evidence>
<dbReference type="Gene3D" id="3.40.50.720">
    <property type="entry name" value="NAD(P)-binding Rossmann-like Domain"/>
    <property type="match status" value="1"/>
</dbReference>
<name>A0A285NLR5_9AQUI</name>
<feature type="binding site" evidence="12">
    <location>
        <position position="13"/>
    </location>
    <ligand>
        <name>NAD(+)</name>
        <dbReference type="ChEBI" id="CHEBI:57540"/>
    </ligand>
</feature>
<evidence type="ECO:0000256" key="6">
    <source>
        <dbReference type="ARBA" id="ARBA00023027"/>
    </source>
</evidence>
<feature type="binding site" evidence="12">
    <location>
        <position position="92"/>
    </location>
    <ligand>
        <name>NAD(+)</name>
        <dbReference type="ChEBI" id="CHEBI:57540"/>
    </ligand>
</feature>
<evidence type="ECO:0000256" key="2">
    <source>
        <dbReference type="ARBA" id="ARBA00009233"/>
    </source>
</evidence>
<evidence type="ECO:0000256" key="10">
    <source>
        <dbReference type="PIRSR" id="PIRSR000094-1"/>
    </source>
</evidence>
<organism evidence="13 14">
    <name type="scientific">Persephonella hydrogeniphila</name>
    <dbReference type="NCBI Taxonomy" id="198703"/>
    <lineage>
        <taxon>Bacteria</taxon>
        <taxon>Pseudomonadati</taxon>
        <taxon>Aquificota</taxon>
        <taxon>Aquificia</taxon>
        <taxon>Aquificales</taxon>
        <taxon>Hydrogenothermaceae</taxon>
        <taxon>Persephonella</taxon>
    </lineage>
</organism>
<evidence type="ECO:0000256" key="4">
    <source>
        <dbReference type="ARBA" id="ARBA00022832"/>
    </source>
</evidence>
<dbReference type="PANTHER" id="PTHR43159:SF2">
    <property type="entry name" value="ENOYL-[ACYL-CARRIER-PROTEIN] REDUCTASE [NADH], CHLOROPLASTIC"/>
    <property type="match status" value="1"/>
</dbReference>
<comment type="similarity">
    <text evidence="2 9">Belongs to the short-chain dehydrogenases/reductases (SDR) family. FabI subfamily.</text>
</comment>
<dbReference type="EC" id="1.3.1.9" evidence="9"/>
<comment type="catalytic activity">
    <reaction evidence="9">
        <text>a 2,3-saturated acyl-[ACP] + NAD(+) = a (2E)-enoyl-[ACP] + NADH + H(+)</text>
        <dbReference type="Rhea" id="RHEA:10240"/>
        <dbReference type="Rhea" id="RHEA-COMP:9925"/>
        <dbReference type="Rhea" id="RHEA-COMP:9926"/>
        <dbReference type="ChEBI" id="CHEBI:15378"/>
        <dbReference type="ChEBI" id="CHEBI:57540"/>
        <dbReference type="ChEBI" id="CHEBI:57945"/>
        <dbReference type="ChEBI" id="CHEBI:78784"/>
        <dbReference type="ChEBI" id="CHEBI:78785"/>
        <dbReference type="EC" id="1.3.1.9"/>
    </reaction>
</comment>
<keyword evidence="5 9" id="KW-0560">Oxidoreductase</keyword>
<keyword evidence="6 9" id="KW-0520">NAD</keyword>
<keyword evidence="4" id="KW-0276">Fatty acid metabolism</keyword>
<keyword evidence="8 9" id="KW-0275">Fatty acid biosynthesis</keyword>
<accession>A0A285NLR5</accession>
<feature type="binding site" evidence="12">
    <location>
        <begin position="19"/>
        <end position="20"/>
    </location>
    <ligand>
        <name>NAD(+)</name>
        <dbReference type="ChEBI" id="CHEBI:57540"/>
    </ligand>
</feature>
<evidence type="ECO:0000313" key="13">
    <source>
        <dbReference type="EMBL" id="SNZ09863.1"/>
    </source>
</evidence>
<dbReference type="InterPro" id="IPR014358">
    <property type="entry name" value="Enoyl-ACP_Rdtase_NADH"/>
</dbReference>
<dbReference type="Proteomes" id="UP000219036">
    <property type="component" value="Unassembled WGS sequence"/>
</dbReference>
<evidence type="ECO:0000256" key="7">
    <source>
        <dbReference type="ARBA" id="ARBA00023098"/>
    </source>
</evidence>
<dbReference type="InterPro" id="IPR036291">
    <property type="entry name" value="NAD(P)-bd_dom_sf"/>
</dbReference>
<reference evidence="14" key="1">
    <citation type="submission" date="2017-09" db="EMBL/GenBank/DDBJ databases">
        <authorList>
            <person name="Varghese N."/>
            <person name="Submissions S."/>
        </authorList>
    </citation>
    <scope>NUCLEOTIDE SEQUENCE [LARGE SCALE GENOMIC DNA]</scope>
    <source>
        <strain evidence="14">DSM 15103</strain>
    </source>
</reference>
<evidence type="ECO:0000313" key="14">
    <source>
        <dbReference type="Proteomes" id="UP000219036"/>
    </source>
</evidence>
<keyword evidence="3 9" id="KW-0444">Lipid biosynthesis</keyword>